<comment type="subcellular location">
    <subcellularLocation>
        <location evidence="1">Membrane</location>
        <topology evidence="1">Multi-pass membrane protein</topology>
    </subcellularLocation>
</comment>
<evidence type="ECO:0000256" key="5">
    <source>
        <dbReference type="SAM" id="Phobius"/>
    </source>
</evidence>
<reference evidence="7 8" key="1">
    <citation type="submission" date="2018-06" db="EMBL/GenBank/DDBJ databases">
        <title>Genomic Encyclopedia of Type Strains, Phase III (KMG-III): the genomes of soil and plant-associated and newly described type strains.</title>
        <authorList>
            <person name="Whitman W."/>
        </authorList>
    </citation>
    <scope>NUCLEOTIDE SEQUENCE [LARGE SCALE GENOMIC DNA]</scope>
    <source>
        <strain evidence="7 8">CGMCC 1.12398</strain>
    </source>
</reference>
<feature type="transmembrane region" description="Helical" evidence="5">
    <location>
        <begin position="61"/>
        <end position="79"/>
    </location>
</feature>
<protein>
    <submittedName>
        <fullName evidence="7">O-antigen ligase-like membrane protein</fullName>
    </submittedName>
</protein>
<feature type="transmembrane region" description="Helical" evidence="5">
    <location>
        <begin position="362"/>
        <end position="380"/>
    </location>
</feature>
<dbReference type="EMBL" id="QLMI01000003">
    <property type="protein sequence ID" value="RAK23657.1"/>
    <property type="molecule type" value="Genomic_DNA"/>
</dbReference>
<evidence type="ECO:0000256" key="2">
    <source>
        <dbReference type="ARBA" id="ARBA00022692"/>
    </source>
</evidence>
<dbReference type="GO" id="GO:0016874">
    <property type="term" value="F:ligase activity"/>
    <property type="evidence" value="ECO:0007669"/>
    <property type="project" value="UniProtKB-KW"/>
</dbReference>
<evidence type="ECO:0000313" key="7">
    <source>
        <dbReference type="EMBL" id="RAK23657.1"/>
    </source>
</evidence>
<keyword evidence="7" id="KW-0436">Ligase</keyword>
<name>A0A327YUD5_9FLAO</name>
<evidence type="ECO:0000256" key="4">
    <source>
        <dbReference type="ARBA" id="ARBA00023136"/>
    </source>
</evidence>
<proteinExistence type="predicted"/>
<organism evidence="7 8">
    <name type="scientific">Flavobacterium aquaticum</name>
    <dbReference type="NCBI Taxonomy" id="1236486"/>
    <lineage>
        <taxon>Bacteria</taxon>
        <taxon>Pseudomonadati</taxon>
        <taxon>Bacteroidota</taxon>
        <taxon>Flavobacteriia</taxon>
        <taxon>Flavobacteriales</taxon>
        <taxon>Flavobacteriaceae</taxon>
        <taxon>Flavobacterium</taxon>
    </lineage>
</organism>
<dbReference type="Pfam" id="PF04932">
    <property type="entry name" value="Wzy_C"/>
    <property type="match status" value="1"/>
</dbReference>
<dbReference type="GO" id="GO:0016020">
    <property type="term" value="C:membrane"/>
    <property type="evidence" value="ECO:0007669"/>
    <property type="project" value="UniProtKB-SubCell"/>
</dbReference>
<keyword evidence="3 5" id="KW-1133">Transmembrane helix</keyword>
<dbReference type="Proteomes" id="UP000249620">
    <property type="component" value="Unassembled WGS sequence"/>
</dbReference>
<accession>A0A327YUD5</accession>
<feature type="transmembrane region" description="Helical" evidence="5">
    <location>
        <begin position="163"/>
        <end position="185"/>
    </location>
</feature>
<keyword evidence="4 5" id="KW-0472">Membrane</keyword>
<comment type="caution">
    <text evidence="7">The sequence shown here is derived from an EMBL/GenBank/DDBJ whole genome shotgun (WGS) entry which is preliminary data.</text>
</comment>
<dbReference type="InterPro" id="IPR007016">
    <property type="entry name" value="O-antigen_ligase-rel_domated"/>
</dbReference>
<feature type="domain" description="O-antigen ligase-related" evidence="6">
    <location>
        <begin position="199"/>
        <end position="352"/>
    </location>
</feature>
<feature type="transmembrane region" description="Helical" evidence="5">
    <location>
        <begin position="197"/>
        <end position="223"/>
    </location>
</feature>
<sequence length="418" mass="49496">MTKFYNMNKFLDKVYPYTLFPLFAFPLLKENISMIFLGVFALFTIRYSLINKTKTIIKSNWLVFSIPFFIVVIASLLRGELVKNLGEINHVLLFLALPIFFFLSSDELFTKEKIVHYFKFLIYCCAVLIFIYILLFLVNHQFYELFATKYNSSLFRDFVYSKTNFFTIHPAYLTSITLFGTAFCIEELKARFSYLYLLLIILFFSFTFLLLTKLNIVLITMLILYSIFRYSKIKIIYKFSLVLLIAVVSIILIYITPGMMLRILEVINSLNTEPIGAAYDSTNIRKAIYTCDFLLIKENFWYGVGFSELKLELLNCFNENYQSDFYKNHLYLTHNYFIYVLLGSGIFGLISLLYFFYKSYSFLLNFKSLTIGVFMLNTLLMCMIEDYFYRQNGILFFLLILLSLFKFHSKYKTNLFDK</sequence>
<keyword evidence="2 5" id="KW-0812">Transmembrane</keyword>
<feature type="transmembrane region" description="Helical" evidence="5">
    <location>
        <begin position="235"/>
        <end position="255"/>
    </location>
</feature>
<feature type="transmembrane region" description="Helical" evidence="5">
    <location>
        <begin position="336"/>
        <end position="356"/>
    </location>
</feature>
<evidence type="ECO:0000256" key="3">
    <source>
        <dbReference type="ARBA" id="ARBA00022989"/>
    </source>
</evidence>
<evidence type="ECO:0000313" key="8">
    <source>
        <dbReference type="Proteomes" id="UP000249620"/>
    </source>
</evidence>
<feature type="transmembrane region" description="Helical" evidence="5">
    <location>
        <begin position="392"/>
        <end position="409"/>
    </location>
</feature>
<feature type="transmembrane region" description="Helical" evidence="5">
    <location>
        <begin position="32"/>
        <end position="49"/>
    </location>
</feature>
<keyword evidence="8" id="KW-1185">Reference proteome</keyword>
<evidence type="ECO:0000259" key="6">
    <source>
        <dbReference type="Pfam" id="PF04932"/>
    </source>
</evidence>
<dbReference type="AlphaFoldDB" id="A0A327YUD5"/>
<evidence type="ECO:0000256" key="1">
    <source>
        <dbReference type="ARBA" id="ARBA00004141"/>
    </source>
</evidence>
<gene>
    <name evidence="7" type="ORF">B0I03_103122</name>
</gene>
<feature type="transmembrane region" description="Helical" evidence="5">
    <location>
        <begin position="121"/>
        <end position="143"/>
    </location>
</feature>
<feature type="transmembrane region" description="Helical" evidence="5">
    <location>
        <begin position="91"/>
        <end position="109"/>
    </location>
</feature>